<dbReference type="GO" id="GO:0022857">
    <property type="term" value="F:transmembrane transporter activity"/>
    <property type="evidence" value="ECO:0007669"/>
    <property type="project" value="InterPro"/>
</dbReference>
<name>A1RZG4_THEPD</name>
<accession>A1RZG4</accession>
<dbReference type="AlphaFoldDB" id="A1RZG4"/>
<dbReference type="Gene3D" id="1.20.1740.10">
    <property type="entry name" value="Amino acid/polyamine transporter I"/>
    <property type="match status" value="1"/>
</dbReference>
<dbReference type="PIRSF" id="PIRSF006060">
    <property type="entry name" value="AA_transporter"/>
    <property type="match status" value="1"/>
</dbReference>
<keyword evidence="3 6" id="KW-0812">Transmembrane</keyword>
<keyword evidence="8" id="KW-1185">Reference proteome</keyword>
<sequence length="455" mass="49103">MGEQRLRRRIGLLEAFSFGYADVGAGIYMTLGLVAAYAGPATPLAFAVASVSYLFTALSYAELSAAYPEAGGGMVFADRAFGRLAAFIAGWSLLLDYVVTGSIFALSTTGYLGHLFPLLKRDEFFGPVAALLVFFLVVLNILGIRESAAFSSALVLLDIAGLSVIMGIGYLTSFKPFFDKVNLGVNPDWQSFMYGSTLAMASYLGIEVISQTAEETRRAGATIPRAVKLVSVVVIFFALLFSTLAVGTVGWEVLAASQKDPAAVVAEHLPYGSVLALWVSVIGMTVCYAATNTGIVGVSRMVYAMGREGMLPRWLTELHGRFKTPYRAIVVFAVIQLLLAYVGHLGLAADLYNFGALLSYMVVNLSVLALRVKDPHRYRPYKVPGNVPLRVGGRKVYVPLGAVLGFLTNLAMWLMVVSTHKEGRLVGFAWLLAGLLVYAVYSRRRRAEPLTPSSP</sequence>
<feature type="transmembrane region" description="Helical" evidence="6">
    <location>
        <begin position="423"/>
        <end position="441"/>
    </location>
</feature>
<evidence type="ECO:0000256" key="3">
    <source>
        <dbReference type="ARBA" id="ARBA00022692"/>
    </source>
</evidence>
<keyword evidence="5 6" id="KW-0472">Membrane</keyword>
<dbReference type="STRING" id="368408.Tpen_1196"/>
<dbReference type="PANTHER" id="PTHR42770">
    <property type="entry name" value="AMINO ACID TRANSPORTER-RELATED"/>
    <property type="match status" value="1"/>
</dbReference>
<feature type="transmembrane region" description="Helical" evidence="6">
    <location>
        <begin position="84"/>
        <end position="104"/>
    </location>
</feature>
<feature type="transmembrane region" description="Helical" evidence="6">
    <location>
        <begin position="12"/>
        <end position="38"/>
    </location>
</feature>
<dbReference type="Proteomes" id="UP000000641">
    <property type="component" value="Chromosome"/>
</dbReference>
<dbReference type="GeneID" id="4600388"/>
<evidence type="ECO:0000256" key="4">
    <source>
        <dbReference type="ARBA" id="ARBA00022989"/>
    </source>
</evidence>
<feature type="transmembrane region" description="Helical" evidence="6">
    <location>
        <begin position="396"/>
        <end position="417"/>
    </location>
</feature>
<evidence type="ECO:0000256" key="6">
    <source>
        <dbReference type="SAM" id="Phobius"/>
    </source>
</evidence>
<proteinExistence type="predicted"/>
<gene>
    <name evidence="7" type="ordered locus">Tpen_1196</name>
</gene>
<evidence type="ECO:0000256" key="1">
    <source>
        <dbReference type="ARBA" id="ARBA00004651"/>
    </source>
</evidence>
<dbReference type="InterPro" id="IPR002293">
    <property type="entry name" value="AA/rel_permease1"/>
</dbReference>
<organism evidence="7 8">
    <name type="scientific">Thermofilum pendens (strain DSM 2475 / Hrk 5)</name>
    <dbReference type="NCBI Taxonomy" id="368408"/>
    <lineage>
        <taxon>Archaea</taxon>
        <taxon>Thermoproteota</taxon>
        <taxon>Thermoprotei</taxon>
        <taxon>Thermofilales</taxon>
        <taxon>Thermofilaceae</taxon>
        <taxon>Thermofilum</taxon>
    </lineage>
</organism>
<dbReference type="RefSeq" id="WP_011752859.1">
    <property type="nucleotide sequence ID" value="NC_008698.1"/>
</dbReference>
<feature type="transmembrane region" description="Helical" evidence="6">
    <location>
        <begin position="351"/>
        <end position="372"/>
    </location>
</feature>
<reference evidence="8" key="1">
    <citation type="journal article" date="2008" name="J. Bacteriol.">
        <title>Genome sequence of Thermofilum pendens reveals an exceptional loss of biosynthetic pathways without genome reduction.</title>
        <authorList>
            <person name="Anderson I."/>
            <person name="Rodriguez J."/>
            <person name="Susanti D."/>
            <person name="Porat I."/>
            <person name="Reich C."/>
            <person name="Ulrich L.E."/>
            <person name="Elkins J.G."/>
            <person name="Mavromatis K."/>
            <person name="Lykidis A."/>
            <person name="Kim E."/>
            <person name="Thompson L.S."/>
            <person name="Nolan M."/>
            <person name="Land M."/>
            <person name="Copeland A."/>
            <person name="Lapidus A."/>
            <person name="Lucas S."/>
            <person name="Detter C."/>
            <person name="Zhulin I.B."/>
            <person name="Olsen G.J."/>
            <person name="Whitman W."/>
            <person name="Mukhopadhyay B."/>
            <person name="Bristow J."/>
            <person name="Kyrpides N."/>
        </authorList>
    </citation>
    <scope>NUCLEOTIDE SEQUENCE [LARGE SCALE GENOMIC DNA]</scope>
    <source>
        <strain evidence="8">DSM 2475 / Hrk 5</strain>
    </source>
</reference>
<feature type="transmembrane region" description="Helical" evidence="6">
    <location>
        <begin position="44"/>
        <end position="63"/>
    </location>
</feature>
<dbReference type="GO" id="GO:0005886">
    <property type="term" value="C:plasma membrane"/>
    <property type="evidence" value="ECO:0007669"/>
    <property type="project" value="UniProtKB-SubCell"/>
</dbReference>
<dbReference type="HOGENOM" id="CLU_007946_15_12_2"/>
<feature type="transmembrane region" description="Helical" evidence="6">
    <location>
        <begin position="271"/>
        <end position="303"/>
    </location>
</feature>
<keyword evidence="4 6" id="KW-1133">Transmembrane helix</keyword>
<feature type="transmembrane region" description="Helical" evidence="6">
    <location>
        <begin position="229"/>
        <end position="251"/>
    </location>
</feature>
<dbReference type="EMBL" id="CP000505">
    <property type="protein sequence ID" value="ABL78594.1"/>
    <property type="molecule type" value="Genomic_DNA"/>
</dbReference>
<dbReference type="PANTHER" id="PTHR42770:SF11">
    <property type="entry name" value="INNER MEMBRANE TRANSPORT PROTEIN YBAT"/>
    <property type="match status" value="1"/>
</dbReference>
<evidence type="ECO:0000313" key="8">
    <source>
        <dbReference type="Proteomes" id="UP000000641"/>
    </source>
</evidence>
<dbReference type="OrthoDB" id="43026at2157"/>
<dbReference type="KEGG" id="tpe:Tpen_1196"/>
<dbReference type="EnsemblBacteria" id="ABL78594">
    <property type="protein sequence ID" value="ABL78594"/>
    <property type="gene ID" value="Tpen_1196"/>
</dbReference>
<comment type="subcellular location">
    <subcellularLocation>
        <location evidence="1">Cell membrane</location>
        <topology evidence="1">Multi-pass membrane protein</topology>
    </subcellularLocation>
</comment>
<evidence type="ECO:0000256" key="5">
    <source>
        <dbReference type="ARBA" id="ARBA00023136"/>
    </source>
</evidence>
<feature type="transmembrane region" description="Helical" evidence="6">
    <location>
        <begin position="324"/>
        <end position="345"/>
    </location>
</feature>
<feature type="transmembrane region" description="Helical" evidence="6">
    <location>
        <begin position="191"/>
        <end position="209"/>
    </location>
</feature>
<dbReference type="eggNOG" id="arCOG00009">
    <property type="taxonomic scope" value="Archaea"/>
</dbReference>
<feature type="transmembrane region" description="Helical" evidence="6">
    <location>
        <begin position="149"/>
        <end position="171"/>
    </location>
</feature>
<dbReference type="Pfam" id="PF13520">
    <property type="entry name" value="AA_permease_2"/>
    <property type="match status" value="1"/>
</dbReference>
<dbReference type="InterPro" id="IPR050367">
    <property type="entry name" value="APC_superfamily"/>
</dbReference>
<keyword evidence="2" id="KW-1003">Cell membrane</keyword>
<feature type="transmembrane region" description="Helical" evidence="6">
    <location>
        <begin position="124"/>
        <end position="142"/>
    </location>
</feature>
<evidence type="ECO:0000313" key="7">
    <source>
        <dbReference type="EMBL" id="ABL78594.1"/>
    </source>
</evidence>
<evidence type="ECO:0000256" key="2">
    <source>
        <dbReference type="ARBA" id="ARBA00022475"/>
    </source>
</evidence>
<protein>
    <submittedName>
        <fullName evidence="7">Amino acid permease-associated region</fullName>
    </submittedName>
</protein>